<reference evidence="1 2" key="1">
    <citation type="journal article" date="2016" name="Nat. Commun.">
        <title>Thousands of microbial genomes shed light on interconnected biogeochemical processes in an aquifer system.</title>
        <authorList>
            <person name="Anantharaman K."/>
            <person name="Brown C.T."/>
            <person name="Hug L.A."/>
            <person name="Sharon I."/>
            <person name="Castelle C.J."/>
            <person name="Probst A.J."/>
            <person name="Thomas B.C."/>
            <person name="Singh A."/>
            <person name="Wilkins M.J."/>
            <person name="Karaoz U."/>
            <person name="Brodie E.L."/>
            <person name="Williams K.H."/>
            <person name="Hubbard S.S."/>
            <person name="Banfield J.F."/>
        </authorList>
    </citation>
    <scope>NUCLEOTIDE SEQUENCE [LARGE SCALE GENOMIC DNA]</scope>
</reference>
<dbReference type="InterPro" id="IPR027417">
    <property type="entry name" value="P-loop_NTPase"/>
</dbReference>
<accession>A0A1F6EIL8</accession>
<gene>
    <name evidence="1" type="ORF">A3A34_01290</name>
</gene>
<dbReference type="AlphaFoldDB" id="A0A1F6EIL8"/>
<dbReference type="STRING" id="1798507.A3A34_01290"/>
<dbReference type="Pfam" id="PF13177">
    <property type="entry name" value="DNA_pol3_delta2"/>
    <property type="match status" value="1"/>
</dbReference>
<dbReference type="Proteomes" id="UP000178587">
    <property type="component" value="Unassembled WGS sequence"/>
</dbReference>
<protein>
    <recommendedName>
        <fullName evidence="3">DNA polymerase III subunit delta</fullName>
    </recommendedName>
</protein>
<dbReference type="EMBL" id="MFLU01000018">
    <property type="protein sequence ID" value="OGG73479.1"/>
    <property type="molecule type" value="Genomic_DNA"/>
</dbReference>
<dbReference type="Gene3D" id="3.40.50.300">
    <property type="entry name" value="P-loop containing nucleotide triphosphate hydrolases"/>
    <property type="match status" value="1"/>
</dbReference>
<comment type="caution">
    <text evidence="1">The sequence shown here is derived from an EMBL/GenBank/DDBJ whole genome shotgun (WGS) entry which is preliminary data.</text>
</comment>
<proteinExistence type="predicted"/>
<organism evidence="1 2">
    <name type="scientific">Candidatus Kaiserbacteria bacterium RIFCSPLOWO2_01_FULL_50_24</name>
    <dbReference type="NCBI Taxonomy" id="1798507"/>
    <lineage>
        <taxon>Bacteria</taxon>
        <taxon>Candidatus Kaiseribacteriota</taxon>
    </lineage>
</organism>
<sequence>MLVGNVHLVCGNAEALPALCADLAKENIQMTGPDAYVRAYGHFGVPEARELIGRAETRPVSAPHRTFVLAMPSMTIEAQNALLKTLEEPPAGAMFFFIFPSPDILLPTLRSRAQRFEMSVARTSESSDFINVEQFLAVEPRERLEMLSPLLAKNKDDLESRHGGTSGAGAPSMDAIFTFLSSLERALAGMGATPALRFVYRARKYIGDKGSLKKVLLEQVALLLPRM</sequence>
<evidence type="ECO:0000313" key="2">
    <source>
        <dbReference type="Proteomes" id="UP000178587"/>
    </source>
</evidence>
<evidence type="ECO:0000313" key="1">
    <source>
        <dbReference type="EMBL" id="OGG73479.1"/>
    </source>
</evidence>
<evidence type="ECO:0008006" key="3">
    <source>
        <dbReference type="Google" id="ProtNLM"/>
    </source>
</evidence>
<name>A0A1F6EIL8_9BACT</name>
<dbReference type="SUPFAM" id="SSF52540">
    <property type="entry name" value="P-loop containing nucleoside triphosphate hydrolases"/>
    <property type="match status" value="1"/>
</dbReference>